<reference evidence="1 2" key="1">
    <citation type="submission" date="2024-09" db="EMBL/GenBank/DDBJ databases">
        <title>Rethinking Asexuality: The Enigmatic Case of Functional Sexual Genes in Lepraria (Stereocaulaceae).</title>
        <authorList>
            <person name="Doellman M."/>
            <person name="Sun Y."/>
            <person name="Barcenas-Pena A."/>
            <person name="Lumbsch H.T."/>
            <person name="Grewe F."/>
        </authorList>
    </citation>
    <scope>NUCLEOTIDE SEQUENCE [LARGE SCALE GENOMIC DNA]</scope>
    <source>
        <strain evidence="1 2">Grewe 0041</strain>
    </source>
</reference>
<dbReference type="Proteomes" id="UP001590951">
    <property type="component" value="Unassembled WGS sequence"/>
</dbReference>
<keyword evidence="2" id="KW-1185">Reference proteome</keyword>
<dbReference type="EMBL" id="JBHFEH010000013">
    <property type="protein sequence ID" value="KAL2054900.1"/>
    <property type="molecule type" value="Genomic_DNA"/>
</dbReference>
<gene>
    <name evidence="1" type="ORF">ABVK25_004722</name>
</gene>
<accession>A0ABR4BB68</accession>
<sequence>MPGKICRRRVRLAHLSAPNDPLSSVIITTVASESVTLNNRIKTERLFSFKELTCKRYGEFAIRENLMLLSILSHSATFREAAETCDDADWSTLVEYIGDMPTLAAERTLMTIKRNYRAAVATLNTMKRGYTAEMAACLTLYSPSCLQV</sequence>
<evidence type="ECO:0000313" key="2">
    <source>
        <dbReference type="Proteomes" id="UP001590951"/>
    </source>
</evidence>
<name>A0ABR4BB68_9LECA</name>
<comment type="caution">
    <text evidence="1">The sequence shown here is derived from an EMBL/GenBank/DDBJ whole genome shotgun (WGS) entry which is preliminary data.</text>
</comment>
<protein>
    <submittedName>
        <fullName evidence="1">Uncharacterized protein</fullName>
    </submittedName>
</protein>
<evidence type="ECO:0000313" key="1">
    <source>
        <dbReference type="EMBL" id="KAL2054900.1"/>
    </source>
</evidence>
<organism evidence="1 2">
    <name type="scientific">Lepraria finkii</name>
    <dbReference type="NCBI Taxonomy" id="1340010"/>
    <lineage>
        <taxon>Eukaryota</taxon>
        <taxon>Fungi</taxon>
        <taxon>Dikarya</taxon>
        <taxon>Ascomycota</taxon>
        <taxon>Pezizomycotina</taxon>
        <taxon>Lecanoromycetes</taxon>
        <taxon>OSLEUM clade</taxon>
        <taxon>Lecanoromycetidae</taxon>
        <taxon>Lecanorales</taxon>
        <taxon>Lecanorineae</taxon>
        <taxon>Stereocaulaceae</taxon>
        <taxon>Lepraria</taxon>
    </lineage>
</organism>
<proteinExistence type="predicted"/>